<dbReference type="Gene3D" id="3.30.565.10">
    <property type="entry name" value="Histidine kinase-like ATPase, C-terminal domain"/>
    <property type="match status" value="1"/>
</dbReference>
<evidence type="ECO:0000256" key="2">
    <source>
        <dbReference type="ARBA" id="ARBA00012438"/>
    </source>
</evidence>
<dbReference type="SMART" id="SM00387">
    <property type="entry name" value="HATPase_c"/>
    <property type="match status" value="1"/>
</dbReference>
<comment type="catalytic activity">
    <reaction evidence="1">
        <text>ATP + protein L-histidine = ADP + protein N-phospho-L-histidine.</text>
        <dbReference type="EC" id="2.7.13.3"/>
    </reaction>
</comment>
<dbReference type="CDD" id="cd00082">
    <property type="entry name" value="HisKA"/>
    <property type="match status" value="1"/>
</dbReference>
<dbReference type="Proteomes" id="UP000295021">
    <property type="component" value="Unassembled WGS sequence"/>
</dbReference>
<dbReference type="PANTHER" id="PTHR43065">
    <property type="entry name" value="SENSOR HISTIDINE KINASE"/>
    <property type="match status" value="1"/>
</dbReference>
<gene>
    <name evidence="6" type="ORF">EV131_113105</name>
</gene>
<evidence type="ECO:0000256" key="3">
    <source>
        <dbReference type="ARBA" id="ARBA00022553"/>
    </source>
</evidence>
<dbReference type="InterPro" id="IPR003661">
    <property type="entry name" value="HisK_dim/P_dom"/>
</dbReference>
<feature type="domain" description="Histidine kinase" evidence="5">
    <location>
        <begin position="237"/>
        <end position="460"/>
    </location>
</feature>
<dbReference type="InterPro" id="IPR036097">
    <property type="entry name" value="HisK_dim/P_sf"/>
</dbReference>
<dbReference type="AlphaFoldDB" id="A0AAX2QFB4"/>
<evidence type="ECO:0000256" key="1">
    <source>
        <dbReference type="ARBA" id="ARBA00000085"/>
    </source>
</evidence>
<dbReference type="EMBL" id="SMBI01000013">
    <property type="protein sequence ID" value="TCU19505.1"/>
    <property type="molecule type" value="Genomic_DNA"/>
</dbReference>
<dbReference type="PROSITE" id="PS50109">
    <property type="entry name" value="HIS_KIN"/>
    <property type="match status" value="1"/>
</dbReference>
<dbReference type="Pfam" id="PF02518">
    <property type="entry name" value="HATPase_c"/>
    <property type="match status" value="1"/>
</dbReference>
<evidence type="ECO:0000313" key="6">
    <source>
        <dbReference type="EMBL" id="TCU19505.1"/>
    </source>
</evidence>
<keyword evidence="4" id="KW-0812">Transmembrane</keyword>
<reference evidence="6 7" key="1">
    <citation type="submission" date="2019-03" db="EMBL/GenBank/DDBJ databases">
        <title>Genomic Encyclopedia of Type Strains, Phase IV (KMG-V): Genome sequencing to study the core and pangenomes of soil and plant-associated prokaryotes.</title>
        <authorList>
            <person name="Whitman W."/>
        </authorList>
    </citation>
    <scope>NUCLEOTIDE SEQUENCE [LARGE SCALE GENOMIC DNA]</scope>
    <source>
        <strain evidence="6 7">FB403</strain>
    </source>
</reference>
<dbReference type="InterPro" id="IPR004358">
    <property type="entry name" value="Sig_transdc_His_kin-like_C"/>
</dbReference>
<accession>A0AAX2QFB4</accession>
<dbReference type="SUPFAM" id="SSF55874">
    <property type="entry name" value="ATPase domain of HSP90 chaperone/DNA topoisomerase II/histidine kinase"/>
    <property type="match status" value="1"/>
</dbReference>
<proteinExistence type="predicted"/>
<protein>
    <recommendedName>
        <fullName evidence="2">histidine kinase</fullName>
        <ecNumber evidence="2">2.7.13.3</ecNumber>
    </recommendedName>
</protein>
<keyword evidence="3" id="KW-0597">Phosphoprotein</keyword>
<evidence type="ECO:0000313" key="7">
    <source>
        <dbReference type="Proteomes" id="UP000295021"/>
    </source>
</evidence>
<comment type="caution">
    <text evidence="6">The sequence shown here is derived from an EMBL/GenBank/DDBJ whole genome shotgun (WGS) entry which is preliminary data.</text>
</comment>
<keyword evidence="4" id="KW-1133">Transmembrane helix</keyword>
<name>A0AAX2QFB4_9HYPH</name>
<evidence type="ECO:0000259" key="5">
    <source>
        <dbReference type="PROSITE" id="PS50109"/>
    </source>
</evidence>
<dbReference type="InterPro" id="IPR005467">
    <property type="entry name" value="His_kinase_dom"/>
</dbReference>
<keyword evidence="4" id="KW-0472">Membrane</keyword>
<dbReference type="Pfam" id="PF00512">
    <property type="entry name" value="HisKA"/>
    <property type="match status" value="1"/>
</dbReference>
<dbReference type="Gene3D" id="1.10.287.130">
    <property type="match status" value="1"/>
</dbReference>
<organism evidence="6 7">
    <name type="scientific">Rhizobium laguerreae</name>
    <dbReference type="NCBI Taxonomy" id="1076926"/>
    <lineage>
        <taxon>Bacteria</taxon>
        <taxon>Pseudomonadati</taxon>
        <taxon>Pseudomonadota</taxon>
        <taxon>Alphaproteobacteria</taxon>
        <taxon>Hyphomicrobiales</taxon>
        <taxon>Rhizobiaceae</taxon>
        <taxon>Rhizobium/Agrobacterium group</taxon>
        <taxon>Rhizobium</taxon>
    </lineage>
</organism>
<dbReference type="SMART" id="SM00388">
    <property type="entry name" value="HisKA"/>
    <property type="match status" value="1"/>
</dbReference>
<dbReference type="PRINTS" id="PR00344">
    <property type="entry name" value="BCTRLSENSOR"/>
</dbReference>
<dbReference type="EC" id="2.7.13.3" evidence="2"/>
<dbReference type="InterPro" id="IPR036890">
    <property type="entry name" value="HATPase_C_sf"/>
</dbReference>
<feature type="transmembrane region" description="Helical" evidence="4">
    <location>
        <begin position="20"/>
        <end position="38"/>
    </location>
</feature>
<dbReference type="PANTHER" id="PTHR43065:SF42">
    <property type="entry name" value="TWO-COMPONENT SENSOR PPRA"/>
    <property type="match status" value="1"/>
</dbReference>
<dbReference type="InterPro" id="IPR003594">
    <property type="entry name" value="HATPase_dom"/>
</dbReference>
<sequence>MKDCKYGGVLVSVSPFSPVVYATLSVLLCAYASILTFWGRGQARTINRLLESQSLLNRFERAFDDNLTRGEFGVVATRVLTEFAQYFGADELRLEIVEPRTGVTVEEFLSARSPPPTEPEVKADFLKRVGAKQPDGEQAAFHFVDLGRMQSRAIRGRATTQVAAAVTTPLGRIGILQMAYRKPRQAFSEDEILLLCESLSGLIQTAVDHCKRKNREDLERRLNHAERVQAVGTLAGGIAHEFNNILGALLGYGEMALQRAGEGQNVEHFLQEMMLTARRAEFIVNQILTLSRSRQQERRPINLVEAIRDALPLISASLPNLEVNAPLASIDDCIMLGHPIELQQVAMNLCKNAWEASSGHIRVDINVDVVPVESVRSLFLGLLQPGNYVRVCIADNGSGISPETLPHIFEPFFTTKAAIGGTGLGLAAVHGLVTAMDGRINVTSSPGMGTSFEVYFPHSSLPPTPTSQFFVAPHVMLGDGQLIALVEPHCRDLAMHEEKIAALGYEPVGFSDIGMMEEWLSTQIPDMIMIDVRSIPPSHSARDIENMARGSPVVLILHGGNAEILNAASTSRFTLLREPWSSRALADAIREGLVESVPQVRSSTRQRSGSQRTQ</sequence>
<dbReference type="SUPFAM" id="SSF47384">
    <property type="entry name" value="Homodimeric domain of signal transducing histidine kinase"/>
    <property type="match status" value="1"/>
</dbReference>
<evidence type="ECO:0000256" key="4">
    <source>
        <dbReference type="SAM" id="Phobius"/>
    </source>
</evidence>
<dbReference type="GO" id="GO:0000155">
    <property type="term" value="F:phosphorelay sensor kinase activity"/>
    <property type="evidence" value="ECO:0007669"/>
    <property type="project" value="InterPro"/>
</dbReference>